<keyword evidence="3" id="KW-0646">Protease inhibitor</keyword>
<dbReference type="InterPro" id="IPR036880">
    <property type="entry name" value="Kunitz_BPTI_sf"/>
</dbReference>
<feature type="region of interest" description="Disordered" evidence="7">
    <location>
        <begin position="680"/>
        <end position="708"/>
    </location>
</feature>
<dbReference type="PROSITE" id="PS51162">
    <property type="entry name" value="THYROGLOBULIN_1_2"/>
    <property type="match status" value="1"/>
</dbReference>
<organism evidence="11 12">
    <name type="scientific">Trichinella patagoniensis</name>
    <dbReference type="NCBI Taxonomy" id="990121"/>
    <lineage>
        <taxon>Eukaryota</taxon>
        <taxon>Metazoa</taxon>
        <taxon>Ecdysozoa</taxon>
        <taxon>Nematoda</taxon>
        <taxon>Enoplea</taxon>
        <taxon>Dorylaimia</taxon>
        <taxon>Trichinellida</taxon>
        <taxon>Trichinellidae</taxon>
        <taxon>Trichinella</taxon>
    </lineage>
</organism>
<feature type="domain" description="BPTI/Kunitz inhibitor" evidence="9">
    <location>
        <begin position="987"/>
        <end position="1037"/>
    </location>
</feature>
<dbReference type="GO" id="GO:0005615">
    <property type="term" value="C:extracellular space"/>
    <property type="evidence" value="ECO:0007669"/>
    <property type="project" value="TreeGrafter"/>
</dbReference>
<dbReference type="Pfam" id="PF00014">
    <property type="entry name" value="Kunitz_BPTI"/>
    <property type="match status" value="7"/>
</dbReference>
<feature type="region of interest" description="Disordered" evidence="7">
    <location>
        <begin position="870"/>
        <end position="889"/>
    </location>
</feature>
<dbReference type="PANTHER" id="PTHR10083">
    <property type="entry name" value="KUNITZ-TYPE PROTEASE INHIBITOR-RELATED"/>
    <property type="match status" value="1"/>
</dbReference>
<keyword evidence="5 6" id="KW-1015">Disulfide bond</keyword>
<dbReference type="Proteomes" id="UP000054783">
    <property type="component" value="Unassembled WGS sequence"/>
</dbReference>
<dbReference type="InterPro" id="IPR036857">
    <property type="entry name" value="Thyroglobulin_1_sf"/>
</dbReference>
<dbReference type="PANTHER" id="PTHR10083:SF381">
    <property type="entry name" value="BPTI_KUNITZ INHIBITOR DOMAIN-CONTAINING PROTEIN"/>
    <property type="match status" value="1"/>
</dbReference>
<evidence type="ECO:0000256" key="3">
    <source>
        <dbReference type="ARBA" id="ARBA00022690"/>
    </source>
</evidence>
<evidence type="ECO:0000256" key="2">
    <source>
        <dbReference type="ARBA" id="ARBA00022525"/>
    </source>
</evidence>
<keyword evidence="8" id="KW-1133">Transmembrane helix</keyword>
<protein>
    <submittedName>
        <fullName evidence="11">Papilin</fullName>
    </submittedName>
</protein>
<gene>
    <name evidence="11" type="primary">mig-6</name>
    <name evidence="11" type="ORF">T12_4630</name>
</gene>
<name>A0A0V1ABD1_9BILA</name>
<accession>A0A0V1ABD1</accession>
<feature type="domain" description="BPTI/Kunitz inhibitor" evidence="9">
    <location>
        <begin position="600"/>
        <end position="650"/>
    </location>
</feature>
<keyword evidence="8" id="KW-0812">Transmembrane</keyword>
<feature type="compositionally biased region" description="Low complexity" evidence="7">
    <location>
        <begin position="1081"/>
        <end position="1096"/>
    </location>
</feature>
<dbReference type="PROSITE" id="PS00280">
    <property type="entry name" value="BPTI_KUNITZ_1"/>
    <property type="match status" value="5"/>
</dbReference>
<keyword evidence="8" id="KW-0472">Membrane</keyword>
<feature type="domain" description="BPTI/Kunitz inhibitor" evidence="9">
    <location>
        <begin position="1788"/>
        <end position="1845"/>
    </location>
</feature>
<evidence type="ECO:0000259" key="9">
    <source>
        <dbReference type="PROSITE" id="PS50279"/>
    </source>
</evidence>
<evidence type="ECO:0000256" key="7">
    <source>
        <dbReference type="SAM" id="MobiDB-lite"/>
    </source>
</evidence>
<dbReference type="InterPro" id="IPR006150">
    <property type="entry name" value="Cys_repeat_1"/>
</dbReference>
<dbReference type="InterPro" id="IPR000716">
    <property type="entry name" value="Thyroglobulin_1"/>
</dbReference>
<sequence>MLQLFFQCIRFVRRIIAYINQPSNNLLKLLLIDFVNEFLTTIFVVKRLCFCISRVIGRPQSVDILLVQFCFSIFGKKKNSRPCAVDHLFARKWVTGSAVMQQNMAIDSGHTGAETVCRNRCQSPQRFSSAGCDMQNPLRDIRRRNSALMGQRSANCVERCSKADWLFAVKRHPLVGLFHNSEQADKSARLLLPHRIAPPSFLVVFSLVAGCSFLYNNTSALGSDSSFCCVVVMYGIFLLTSVTCLNLLLISSSKEIDPCERQPFQATCGSNTGRTIGRSQFVLRFYRRGDECVSYPYALCKGSNGQPELFKRKQDCEQACIAGGGPSPDSGHTERPKKLTSANVFHQMTTSPRVEEKSIDSSEQTVKPSVRSLTKCQQQRQLALKANQANTDHVNIQTGVIYSCTADGAFEEIQCHEHSQICWCVDKDGVEIAGTRKQASEGRPDCRQKPIELQQNKPSGPICGPGISPLLEQSGQIYNCFGRACPKGYKCMMGPTMAACCPASSADDNQSASNLVQSTAKSCTLPKDRGTCNKFELRFYYSTEFKECKYFFYGGCGGNENNFKDLAECEKTCGKSTASSENVKPTTTSHQSTLPDINRCLHPKDSGPCNGRFIRWYWNDERKLCEVFHYGGCKGSGNNFGSREECLKECSPDNQKKTKVTVVQPATVEPIPFSVRPQLASHATPRVETVTVRPQQASSPAKSPDENVQKMENTVEVECKTKSCAPECLAITNGRGCVECMCPDLTALQVTKPRTPPHTTTPTSHPTSALQVHEKIDEIPLQPISSSSTKPVAKQPVKNETVDKCLLPLDKGPCTGPVQPRWGFSSETGRCEKFDYTGCGGNMNHFYSLKECNIHCKAFLVIHPPGVHKSDDVSIKPHSTTTAETEKVTTSQASSVPTYMTTVKPAVMVEQMKIAEDVDPVCSLPRDSGPCMDFMMKWFYNAVTGKCEQFQYGSCGGNSNNFDTEDMCKLRCVSGAHALGVEIPAACSEEKDPGPCFGYIVRFYYNPRNMRCEVFVYGGCGGNSNNFETKEACNQICPGLLRRENLFFNSIIVYEKVWRNTASEQAQFTEPSLPISTKTPTDATDSESSISTTTHETNNDVETKISEMPTFFTHPGNTVSPMIHREPSVYQTPGAVMPGGVVENNYQTTVLNMIGAPTIPNYVPEPYEASAAVDGYNNVPSMPDYSVGSAQAETPTCPNGLPVRLGADGQPVLCLPGKTQCPPSSGCYFNGIDFFCCPEEEPQSFNFYLTAPPPQTLQPNSVDDTADGYPLRRVTRGVEVTNAVKRSAADDMHPEEVGMNMLPNLPLVSPLKAPSLGMPYDQQQAVPIPSGNEAYANSQARPKELVNGIFGPNSDYRPVVPQPPTLSAGMFSSAGKRSPYCDEPKNPGPCKGSHLRFYYDKTIDDCRLFYYGGCQGNRNNFGTIDLCRQECVLRAKYTACPGGLLPLGGKISPVTCGASAGGIECPEDYVCHKGFFHICCPKYVENRDLPAGAPGHLPDPPKMAPMPEEVEKSKDIITAEANRRGFGVQKSDQQLRIVANATTVQQVQQQSQQLQDRGGPPMFAMIQPRATSIDSVANVQMQKSPIQHQMLLNASSMANQQVPMMQRSPVMSTAMPQSNFAGHEQQMIQQNNLQQNAAVLNNPSVEKSMFSDIAHVQSSLTPSPQGLPTTPVQMSPIAHQFQGKSNTVVQFQSSVHSANLPVTPVSENVQTVQPSLPNHQPETQPALMSFPQTPSNVAESPTLFQSSQQQVQRMPAFGSQINVPQMPMELTMNGISQTPRPQIQTHTCHLPPDQGRRCSSSEQSPKSTVFYYFDISKNDCIILQYAGCGGNANRFSSRNDCFRLCHQGLPPLQP</sequence>
<feature type="domain" description="BPTI/Kunitz inhibitor" evidence="9">
    <location>
        <begin position="1381"/>
        <end position="1431"/>
    </location>
</feature>
<comment type="subcellular location">
    <subcellularLocation>
        <location evidence="1">Secreted</location>
    </subcellularLocation>
</comment>
<dbReference type="GO" id="GO:0004867">
    <property type="term" value="F:serine-type endopeptidase inhibitor activity"/>
    <property type="evidence" value="ECO:0007669"/>
    <property type="project" value="UniProtKB-KW"/>
</dbReference>
<dbReference type="InterPro" id="IPR050098">
    <property type="entry name" value="TFPI/VKTCI-like"/>
</dbReference>
<dbReference type="OrthoDB" id="4473401at2759"/>
<evidence type="ECO:0000313" key="12">
    <source>
        <dbReference type="Proteomes" id="UP000054783"/>
    </source>
</evidence>
<evidence type="ECO:0000256" key="6">
    <source>
        <dbReference type="PROSITE-ProRule" id="PRU00500"/>
    </source>
</evidence>
<dbReference type="SMART" id="SM00211">
    <property type="entry name" value="TY"/>
    <property type="match status" value="1"/>
</dbReference>
<feature type="transmembrane region" description="Helical" evidence="8">
    <location>
        <begin position="196"/>
        <end position="215"/>
    </location>
</feature>
<feature type="transmembrane region" description="Helical" evidence="8">
    <location>
        <begin position="227"/>
        <end position="249"/>
    </location>
</feature>
<proteinExistence type="predicted"/>
<dbReference type="PROSITE" id="PS50279">
    <property type="entry name" value="BPTI_KUNITZ_2"/>
    <property type="match status" value="7"/>
</dbReference>
<dbReference type="STRING" id="990121.A0A0V1ABD1"/>
<keyword evidence="2" id="KW-0964">Secreted</keyword>
<dbReference type="FunFam" id="4.10.410.10:FF:000020">
    <property type="entry name" value="Collagen, type VI, alpha 3"/>
    <property type="match status" value="3"/>
</dbReference>
<evidence type="ECO:0000256" key="8">
    <source>
        <dbReference type="SAM" id="Phobius"/>
    </source>
</evidence>
<comment type="caution">
    <text evidence="6">Lacks conserved residue(s) required for the propagation of feature annotation.</text>
</comment>
<dbReference type="SMART" id="SM00289">
    <property type="entry name" value="WR1"/>
    <property type="match status" value="3"/>
</dbReference>
<dbReference type="CDD" id="cd00109">
    <property type="entry name" value="Kunitz-type"/>
    <property type="match status" value="7"/>
</dbReference>
<dbReference type="InterPro" id="IPR028150">
    <property type="entry name" value="Lustrin_cystein"/>
</dbReference>
<feature type="disulfide bond" evidence="6">
    <location>
        <begin position="415"/>
        <end position="422"/>
    </location>
</feature>
<feature type="region of interest" description="Disordered" evidence="7">
    <location>
        <begin position="1072"/>
        <end position="1098"/>
    </location>
</feature>
<feature type="compositionally biased region" description="Polar residues" evidence="7">
    <location>
        <begin position="692"/>
        <end position="701"/>
    </location>
</feature>
<keyword evidence="12" id="KW-1185">Reference proteome</keyword>
<dbReference type="Pfam" id="PF00086">
    <property type="entry name" value="Thyroglobulin_1"/>
    <property type="match status" value="1"/>
</dbReference>
<evidence type="ECO:0000259" key="10">
    <source>
        <dbReference type="PROSITE" id="PS51162"/>
    </source>
</evidence>
<reference evidence="11 12" key="1">
    <citation type="submission" date="2015-01" db="EMBL/GenBank/DDBJ databases">
        <title>Evolution of Trichinella species and genotypes.</title>
        <authorList>
            <person name="Korhonen P.K."/>
            <person name="Edoardo P."/>
            <person name="Giuseppe L.R."/>
            <person name="Gasser R.B."/>
        </authorList>
    </citation>
    <scope>NUCLEOTIDE SEQUENCE [LARGE SCALE GENOMIC DNA]</scope>
    <source>
        <strain evidence="11">ISS2496</strain>
    </source>
</reference>
<feature type="domain" description="BPTI/Kunitz inhibitor" evidence="9">
    <location>
        <begin position="805"/>
        <end position="856"/>
    </location>
</feature>
<dbReference type="InterPro" id="IPR002223">
    <property type="entry name" value="Kunitz_BPTI"/>
</dbReference>
<dbReference type="EMBL" id="JYDQ01000011">
    <property type="protein sequence ID" value="KRY22117.1"/>
    <property type="molecule type" value="Genomic_DNA"/>
</dbReference>
<feature type="domain" description="BPTI/Kunitz inhibitor" evidence="9">
    <location>
        <begin position="922"/>
        <end position="972"/>
    </location>
</feature>
<evidence type="ECO:0000256" key="4">
    <source>
        <dbReference type="ARBA" id="ARBA00022900"/>
    </source>
</evidence>
<dbReference type="SUPFAM" id="SSF57610">
    <property type="entry name" value="Thyroglobulin type-1 domain"/>
    <property type="match status" value="1"/>
</dbReference>
<evidence type="ECO:0000256" key="1">
    <source>
        <dbReference type="ARBA" id="ARBA00004613"/>
    </source>
</evidence>
<evidence type="ECO:0000313" key="11">
    <source>
        <dbReference type="EMBL" id="KRY22117.1"/>
    </source>
</evidence>
<dbReference type="SUPFAM" id="SSF57362">
    <property type="entry name" value="BPTI-like"/>
    <property type="match status" value="7"/>
</dbReference>
<keyword evidence="4" id="KW-0722">Serine protease inhibitor</keyword>
<dbReference type="CDD" id="cd00191">
    <property type="entry name" value="TY"/>
    <property type="match status" value="1"/>
</dbReference>
<dbReference type="Gene3D" id="4.10.410.10">
    <property type="entry name" value="Pancreatic trypsin inhibitor Kunitz domain"/>
    <property type="match status" value="7"/>
</dbReference>
<dbReference type="PRINTS" id="PR00759">
    <property type="entry name" value="BASICPTASE"/>
</dbReference>
<dbReference type="Gene3D" id="4.10.800.10">
    <property type="entry name" value="Thyroglobulin type-1"/>
    <property type="match status" value="1"/>
</dbReference>
<feature type="domain" description="BPTI/Kunitz inhibitor" evidence="9">
    <location>
        <begin position="523"/>
        <end position="573"/>
    </location>
</feature>
<comment type="caution">
    <text evidence="11">The sequence shown here is derived from an EMBL/GenBank/DDBJ whole genome shotgun (WGS) entry which is preliminary data.</text>
</comment>
<dbReference type="InterPro" id="IPR020901">
    <property type="entry name" value="Prtase_inh_Kunz-CS"/>
</dbReference>
<evidence type="ECO:0000256" key="5">
    <source>
        <dbReference type="ARBA" id="ARBA00023157"/>
    </source>
</evidence>
<feature type="domain" description="Thyroglobulin type-1" evidence="10">
    <location>
        <begin position="373"/>
        <end position="446"/>
    </location>
</feature>
<dbReference type="Pfam" id="PF14625">
    <property type="entry name" value="Lustrin_cystein"/>
    <property type="match status" value="3"/>
</dbReference>
<dbReference type="SMART" id="SM00131">
    <property type="entry name" value="KU"/>
    <property type="match status" value="7"/>
</dbReference>